<evidence type="ECO:0000259" key="4">
    <source>
        <dbReference type="PROSITE" id="PS51720"/>
    </source>
</evidence>
<name>A0ABQ9F3S7_TEGGR</name>
<gene>
    <name evidence="5" type="ORF">KUTeg_009407</name>
</gene>
<reference evidence="5 6" key="1">
    <citation type="submission" date="2022-12" db="EMBL/GenBank/DDBJ databases">
        <title>Chromosome-level genome of Tegillarca granosa.</title>
        <authorList>
            <person name="Kim J."/>
        </authorList>
    </citation>
    <scope>NUCLEOTIDE SEQUENCE [LARGE SCALE GENOMIC DNA]</scope>
    <source>
        <strain evidence="5">Teg-2019</strain>
        <tissue evidence="5">Adductor muscle</tissue>
    </source>
</reference>
<comment type="caution">
    <text evidence="5">The sequence shown here is derived from an EMBL/GenBank/DDBJ whole genome shotgun (WGS) entry which is preliminary data.</text>
</comment>
<dbReference type="PROSITE" id="PS51720">
    <property type="entry name" value="G_AIG1"/>
    <property type="match status" value="1"/>
</dbReference>
<evidence type="ECO:0000256" key="1">
    <source>
        <dbReference type="ARBA" id="ARBA00008535"/>
    </source>
</evidence>
<keyword evidence="6" id="KW-1185">Reference proteome</keyword>
<keyword evidence="3" id="KW-0342">GTP-binding</keyword>
<sequence length="258" mass="29250">MDFTLVQDNVQNLVMDVDVINEIATPNFGSSDELRIVLIGKTGSGKSTTGNSLLGETKFVEDVSSQSVTTYCESYRTERFGKSFRVVDTPGLFDTSLSLDKVAKEISRCVVMLSPGPHAFLFVLRVGRFTEEEQNTVSHLLDIFGSGALSYIIIVFTYKDDLDRKKRTLQQYINGNQKLKELTDKCPVFPIDNTKDTDEQAKNLIALVEQTVQRNGNVHYTNEMLQRASEAFELKKKQLQEEEQRKFEEKSQTIARKI</sequence>
<dbReference type="CDD" id="cd01852">
    <property type="entry name" value="AIG1"/>
    <property type="match status" value="1"/>
</dbReference>
<organism evidence="5 6">
    <name type="scientific">Tegillarca granosa</name>
    <name type="common">Malaysian cockle</name>
    <name type="synonym">Anadara granosa</name>
    <dbReference type="NCBI Taxonomy" id="220873"/>
    <lineage>
        <taxon>Eukaryota</taxon>
        <taxon>Metazoa</taxon>
        <taxon>Spiralia</taxon>
        <taxon>Lophotrochozoa</taxon>
        <taxon>Mollusca</taxon>
        <taxon>Bivalvia</taxon>
        <taxon>Autobranchia</taxon>
        <taxon>Pteriomorphia</taxon>
        <taxon>Arcoida</taxon>
        <taxon>Arcoidea</taxon>
        <taxon>Arcidae</taxon>
        <taxon>Tegillarca</taxon>
    </lineage>
</organism>
<protein>
    <recommendedName>
        <fullName evidence="4">AIG1-type G domain-containing protein</fullName>
    </recommendedName>
</protein>
<dbReference type="Pfam" id="PF04548">
    <property type="entry name" value="AIG1"/>
    <property type="match status" value="1"/>
</dbReference>
<evidence type="ECO:0000256" key="3">
    <source>
        <dbReference type="ARBA" id="ARBA00023134"/>
    </source>
</evidence>
<dbReference type="InterPro" id="IPR027417">
    <property type="entry name" value="P-loop_NTPase"/>
</dbReference>
<feature type="domain" description="AIG1-type G" evidence="4">
    <location>
        <begin position="31"/>
        <end position="229"/>
    </location>
</feature>
<dbReference type="PANTHER" id="PTHR10903:SF184">
    <property type="entry name" value="GTP-BINDING PROTEIN A"/>
    <property type="match status" value="1"/>
</dbReference>
<dbReference type="InterPro" id="IPR006703">
    <property type="entry name" value="G_AIG1"/>
</dbReference>
<evidence type="ECO:0000313" key="6">
    <source>
        <dbReference type="Proteomes" id="UP001217089"/>
    </source>
</evidence>
<dbReference type="EMBL" id="JARBDR010000440">
    <property type="protein sequence ID" value="KAJ8312034.1"/>
    <property type="molecule type" value="Genomic_DNA"/>
</dbReference>
<dbReference type="SUPFAM" id="SSF52540">
    <property type="entry name" value="P-loop containing nucleoside triphosphate hydrolases"/>
    <property type="match status" value="1"/>
</dbReference>
<evidence type="ECO:0000313" key="5">
    <source>
        <dbReference type="EMBL" id="KAJ8312034.1"/>
    </source>
</evidence>
<comment type="similarity">
    <text evidence="1">Belongs to the TRAFAC class TrmE-Era-EngA-EngB-Septin-like GTPase superfamily. AIG1/Toc34/Toc159-like paraseptin GTPase family. IAN subfamily.</text>
</comment>
<accession>A0ABQ9F3S7</accession>
<dbReference type="PANTHER" id="PTHR10903">
    <property type="entry name" value="GTPASE, IMAP FAMILY MEMBER-RELATED"/>
    <property type="match status" value="1"/>
</dbReference>
<evidence type="ECO:0000256" key="2">
    <source>
        <dbReference type="ARBA" id="ARBA00022741"/>
    </source>
</evidence>
<keyword evidence="2" id="KW-0547">Nucleotide-binding</keyword>
<dbReference type="InterPro" id="IPR045058">
    <property type="entry name" value="GIMA/IAN/Toc"/>
</dbReference>
<dbReference type="Proteomes" id="UP001217089">
    <property type="component" value="Unassembled WGS sequence"/>
</dbReference>
<dbReference type="Gene3D" id="3.40.50.300">
    <property type="entry name" value="P-loop containing nucleotide triphosphate hydrolases"/>
    <property type="match status" value="1"/>
</dbReference>
<proteinExistence type="inferred from homology"/>